<feature type="transmembrane region" description="Helical" evidence="7">
    <location>
        <begin position="84"/>
        <end position="104"/>
    </location>
</feature>
<accession>A0A354LZ94</accession>
<dbReference type="Pfam" id="PF02397">
    <property type="entry name" value="Bac_transf"/>
    <property type="match status" value="1"/>
</dbReference>
<evidence type="ECO:0000256" key="4">
    <source>
        <dbReference type="ARBA" id="ARBA00022692"/>
    </source>
</evidence>
<comment type="subcellular location">
    <subcellularLocation>
        <location evidence="1">Membrane</location>
        <topology evidence="1">Multi-pass membrane protein</topology>
    </subcellularLocation>
</comment>
<evidence type="ECO:0000256" key="3">
    <source>
        <dbReference type="ARBA" id="ARBA00022679"/>
    </source>
</evidence>
<sequence length="469" mass="54626">MKQKLQIAKYFVGDIISVSLAWFLFNLFRYHLLNIQYSFGSLSGYLNSSKIIEGQIIFPCIFLFIFYLSGYYNHPFLKSRLGEFFTTFLSTLLCTFIVFFVALLNDQSHVYTSYKLILGLFGILFTCVYTCRAIITQRATFRIHNRIWGFNTLIIGAGKKAQNLVYELNHMQKSMGYKIIGYVRTDDQQECISSDLPIFTFSELSEKIKEFSIEELIIAQEHHNRKNMHKLINSLYPLELPIQIEASEYEMLTSRIKLSNIYGTPFIDISICSLSDCQKNIKRLLDVILSALALIILSPLFLFLAIKIKTGSKGPVIFKQQRIGYRRKEFTLYKFRTMINNAEKNGPALSNENDSRITPFGHVMRKYRLDELPQFWNVIKGDMSIVGPRPERKYFIDQLIRRAPYYSLLHQVRPGITSWGMVKFGYARNIDEMIKRLKYEILYLENMSLLVDLKIIIYTVKTVFTGKGI</sequence>
<evidence type="ECO:0000256" key="2">
    <source>
        <dbReference type="ARBA" id="ARBA00006464"/>
    </source>
</evidence>
<comment type="similarity">
    <text evidence="2">Belongs to the bacterial sugar transferase family.</text>
</comment>
<dbReference type="AlphaFoldDB" id="A0A354LZ94"/>
<reference evidence="9 10" key="1">
    <citation type="journal article" date="2018" name="Nat. Biotechnol.">
        <title>A standardized bacterial taxonomy based on genome phylogeny substantially revises the tree of life.</title>
        <authorList>
            <person name="Parks D.H."/>
            <person name="Chuvochina M."/>
            <person name="Waite D.W."/>
            <person name="Rinke C."/>
            <person name="Skarshewski A."/>
            <person name="Chaumeil P.A."/>
            <person name="Hugenholtz P."/>
        </authorList>
    </citation>
    <scope>NUCLEOTIDE SEQUENCE [LARGE SCALE GENOMIC DNA]</scope>
    <source>
        <strain evidence="9">UBA11482</strain>
    </source>
</reference>
<name>A0A354LZ94_9BACT</name>
<feature type="transmembrane region" description="Helical" evidence="7">
    <location>
        <begin position="12"/>
        <end position="32"/>
    </location>
</feature>
<dbReference type="Pfam" id="PF13727">
    <property type="entry name" value="CoA_binding_3"/>
    <property type="match status" value="1"/>
</dbReference>
<comment type="caution">
    <text evidence="9">The sequence shown here is derived from an EMBL/GenBank/DDBJ whole genome shotgun (WGS) entry which is preliminary data.</text>
</comment>
<dbReference type="GO" id="GO:0016020">
    <property type="term" value="C:membrane"/>
    <property type="evidence" value="ECO:0007669"/>
    <property type="project" value="UniProtKB-SubCell"/>
</dbReference>
<dbReference type="NCBIfam" id="TIGR03025">
    <property type="entry name" value="EPS_sugtrans"/>
    <property type="match status" value="1"/>
</dbReference>
<feature type="domain" description="Bacterial sugar transferase" evidence="8">
    <location>
        <begin position="282"/>
        <end position="464"/>
    </location>
</feature>
<evidence type="ECO:0000256" key="5">
    <source>
        <dbReference type="ARBA" id="ARBA00022989"/>
    </source>
</evidence>
<dbReference type="GO" id="GO:0016780">
    <property type="term" value="F:phosphotransferase activity, for other substituted phosphate groups"/>
    <property type="evidence" value="ECO:0007669"/>
    <property type="project" value="TreeGrafter"/>
</dbReference>
<evidence type="ECO:0000313" key="9">
    <source>
        <dbReference type="EMBL" id="HBJ07583.1"/>
    </source>
</evidence>
<keyword evidence="6 7" id="KW-0472">Membrane</keyword>
<evidence type="ECO:0000256" key="6">
    <source>
        <dbReference type="ARBA" id="ARBA00023136"/>
    </source>
</evidence>
<keyword evidence="5 7" id="KW-1133">Transmembrane helix</keyword>
<gene>
    <name evidence="9" type="ORF">DDY73_01125</name>
</gene>
<evidence type="ECO:0000256" key="7">
    <source>
        <dbReference type="SAM" id="Phobius"/>
    </source>
</evidence>
<keyword evidence="4 7" id="KW-0812">Transmembrane</keyword>
<protein>
    <submittedName>
        <fullName evidence="9">Sugar transferase</fullName>
    </submittedName>
</protein>
<proteinExistence type="inferred from homology"/>
<dbReference type="EMBL" id="DNWC01000019">
    <property type="protein sequence ID" value="HBJ07583.1"/>
    <property type="molecule type" value="Genomic_DNA"/>
</dbReference>
<evidence type="ECO:0000313" key="10">
    <source>
        <dbReference type="Proteomes" id="UP000262954"/>
    </source>
</evidence>
<dbReference type="InterPro" id="IPR003362">
    <property type="entry name" value="Bact_transf"/>
</dbReference>
<evidence type="ECO:0000256" key="1">
    <source>
        <dbReference type="ARBA" id="ARBA00004141"/>
    </source>
</evidence>
<feature type="transmembrane region" description="Helical" evidence="7">
    <location>
        <begin position="284"/>
        <end position="306"/>
    </location>
</feature>
<organism evidence="9 10">
    <name type="scientific">Coprobacter fastidiosus</name>
    <dbReference type="NCBI Taxonomy" id="1099853"/>
    <lineage>
        <taxon>Bacteria</taxon>
        <taxon>Pseudomonadati</taxon>
        <taxon>Bacteroidota</taxon>
        <taxon>Bacteroidia</taxon>
        <taxon>Bacteroidales</taxon>
        <taxon>Barnesiellaceae</taxon>
        <taxon>Coprobacter</taxon>
    </lineage>
</organism>
<dbReference type="PANTHER" id="PTHR30576:SF0">
    <property type="entry name" value="UNDECAPRENYL-PHOSPHATE N-ACETYLGALACTOSAMINYL 1-PHOSPHATE TRANSFERASE-RELATED"/>
    <property type="match status" value="1"/>
</dbReference>
<keyword evidence="3 9" id="KW-0808">Transferase</keyword>
<evidence type="ECO:0000259" key="8">
    <source>
        <dbReference type="Pfam" id="PF02397"/>
    </source>
</evidence>
<feature type="transmembrane region" description="Helical" evidence="7">
    <location>
        <begin position="52"/>
        <end position="72"/>
    </location>
</feature>
<dbReference type="PANTHER" id="PTHR30576">
    <property type="entry name" value="COLANIC BIOSYNTHESIS UDP-GLUCOSE LIPID CARRIER TRANSFERASE"/>
    <property type="match status" value="1"/>
</dbReference>
<dbReference type="Gene3D" id="3.40.50.720">
    <property type="entry name" value="NAD(P)-binding Rossmann-like Domain"/>
    <property type="match status" value="1"/>
</dbReference>
<dbReference type="InterPro" id="IPR017475">
    <property type="entry name" value="EPS_sugar_tfrase"/>
</dbReference>
<feature type="transmembrane region" description="Helical" evidence="7">
    <location>
        <begin position="116"/>
        <end position="135"/>
    </location>
</feature>
<dbReference type="Proteomes" id="UP000262954">
    <property type="component" value="Unassembled WGS sequence"/>
</dbReference>